<name>A0A0S3SYE5_PHAAN</name>
<accession>A0A0S3SYE5</accession>
<proteinExistence type="predicted"/>
<protein>
    <submittedName>
        <fullName evidence="1">Uncharacterized protein</fullName>
    </submittedName>
</protein>
<evidence type="ECO:0000313" key="2">
    <source>
        <dbReference type="Proteomes" id="UP000291084"/>
    </source>
</evidence>
<keyword evidence="2" id="KW-1185">Reference proteome</keyword>
<sequence length="104" mass="11665">MTQGPFLLPLNPKVAELLREVGNLERHQSPLRRAHRTATATTVQMKAEISNATNNSLKNMMTNVQGHVYLLKLGSLFVNLVPQMDSSSLWLDFFFPVGLVNDGW</sequence>
<reference evidence="1 2" key="1">
    <citation type="journal article" date="2015" name="Sci. Rep.">
        <title>The power of single molecule real-time sequencing technology in the de novo assembly of a eukaryotic genome.</title>
        <authorList>
            <person name="Sakai H."/>
            <person name="Naito K."/>
            <person name="Ogiso-Tanaka E."/>
            <person name="Takahashi Y."/>
            <person name="Iseki K."/>
            <person name="Muto C."/>
            <person name="Satou K."/>
            <person name="Teruya K."/>
            <person name="Shiroma A."/>
            <person name="Shimoji M."/>
            <person name="Hirano T."/>
            <person name="Itoh T."/>
            <person name="Kaga A."/>
            <person name="Tomooka N."/>
        </authorList>
    </citation>
    <scope>NUCLEOTIDE SEQUENCE [LARGE SCALE GENOMIC DNA]</scope>
    <source>
        <strain evidence="2">cv. Shumari</strain>
    </source>
</reference>
<gene>
    <name evidence="1" type="primary">Vigan.09G121300</name>
    <name evidence="1" type="ORF">VIGAN_09121300</name>
</gene>
<dbReference type="EMBL" id="AP015042">
    <property type="protein sequence ID" value="BAT97692.1"/>
    <property type="molecule type" value="Genomic_DNA"/>
</dbReference>
<dbReference type="Proteomes" id="UP000291084">
    <property type="component" value="Chromosome 9"/>
</dbReference>
<dbReference type="AlphaFoldDB" id="A0A0S3SYE5"/>
<evidence type="ECO:0000313" key="1">
    <source>
        <dbReference type="EMBL" id="BAT97692.1"/>
    </source>
</evidence>
<organism evidence="1 2">
    <name type="scientific">Vigna angularis var. angularis</name>
    <dbReference type="NCBI Taxonomy" id="157739"/>
    <lineage>
        <taxon>Eukaryota</taxon>
        <taxon>Viridiplantae</taxon>
        <taxon>Streptophyta</taxon>
        <taxon>Embryophyta</taxon>
        <taxon>Tracheophyta</taxon>
        <taxon>Spermatophyta</taxon>
        <taxon>Magnoliopsida</taxon>
        <taxon>eudicotyledons</taxon>
        <taxon>Gunneridae</taxon>
        <taxon>Pentapetalae</taxon>
        <taxon>rosids</taxon>
        <taxon>fabids</taxon>
        <taxon>Fabales</taxon>
        <taxon>Fabaceae</taxon>
        <taxon>Papilionoideae</taxon>
        <taxon>50 kb inversion clade</taxon>
        <taxon>NPAAA clade</taxon>
        <taxon>indigoferoid/millettioid clade</taxon>
        <taxon>Phaseoleae</taxon>
        <taxon>Vigna</taxon>
    </lineage>
</organism>